<protein>
    <submittedName>
        <fullName evidence="5">C2 domain-containing protein 2</fullName>
    </submittedName>
</protein>
<dbReference type="Proteomes" id="UP000515131">
    <property type="component" value="Unplaced"/>
</dbReference>
<reference evidence="5" key="1">
    <citation type="submission" date="2025-08" db="UniProtKB">
        <authorList>
            <consortium name="RefSeq"/>
        </authorList>
    </citation>
    <scope>IDENTIFICATION</scope>
    <source>
        <tissue evidence="5">Blood</tissue>
    </source>
</reference>
<dbReference type="SUPFAM" id="SSF49562">
    <property type="entry name" value="C2 domain (Calcium/lipid-binding domain, CaLB)"/>
    <property type="match status" value="1"/>
</dbReference>
<feature type="compositionally biased region" description="Low complexity" evidence="1">
    <location>
        <begin position="854"/>
        <end position="865"/>
    </location>
</feature>
<proteinExistence type="predicted"/>
<organism evidence="4 5">
    <name type="scientific">Puma concolor</name>
    <name type="common">Mountain lion</name>
    <name type="synonym">Felis concolor</name>
    <dbReference type="NCBI Taxonomy" id="9696"/>
    <lineage>
        <taxon>Eukaryota</taxon>
        <taxon>Metazoa</taxon>
        <taxon>Chordata</taxon>
        <taxon>Craniata</taxon>
        <taxon>Vertebrata</taxon>
        <taxon>Euteleostomi</taxon>
        <taxon>Mammalia</taxon>
        <taxon>Eutheria</taxon>
        <taxon>Laurasiatheria</taxon>
        <taxon>Carnivora</taxon>
        <taxon>Feliformia</taxon>
        <taxon>Felidae</taxon>
        <taxon>Felinae</taxon>
        <taxon>Puma</taxon>
    </lineage>
</organism>
<feature type="domain" description="C2" evidence="3">
    <location>
        <begin position="476"/>
        <end position="592"/>
    </location>
</feature>
<evidence type="ECO:0000313" key="5">
    <source>
        <dbReference type="RefSeq" id="XP_025768865.1"/>
    </source>
</evidence>
<dbReference type="InterPro" id="IPR039934">
    <property type="entry name" value="C2CD2/C2CD2L"/>
</dbReference>
<evidence type="ECO:0000256" key="2">
    <source>
        <dbReference type="SAM" id="Phobius"/>
    </source>
</evidence>
<dbReference type="InterPro" id="IPR035892">
    <property type="entry name" value="C2_domain_sf"/>
</dbReference>
<evidence type="ECO:0000256" key="1">
    <source>
        <dbReference type="SAM" id="MobiDB-lite"/>
    </source>
</evidence>
<keyword evidence="2" id="KW-0472">Membrane</keyword>
<gene>
    <name evidence="5" type="primary">C2CD2</name>
</gene>
<name>A0A6P6GZK8_PUMCO</name>
<evidence type="ECO:0000259" key="3">
    <source>
        <dbReference type="PROSITE" id="PS50004"/>
    </source>
</evidence>
<accession>A0A6P6GZK8</accession>
<keyword evidence="4" id="KW-1185">Reference proteome</keyword>
<feature type="region of interest" description="Disordered" evidence="1">
    <location>
        <begin position="843"/>
        <end position="875"/>
    </location>
</feature>
<keyword evidence="2" id="KW-1133">Transmembrane helix</keyword>
<dbReference type="PANTHER" id="PTHR21119:SF7">
    <property type="entry name" value="C2 DOMAIN-CONTAINING PROTEIN 2"/>
    <property type="match status" value="1"/>
</dbReference>
<dbReference type="RefSeq" id="XP_025768865.1">
    <property type="nucleotide sequence ID" value="XM_025913080.1"/>
</dbReference>
<dbReference type="InterPro" id="IPR040885">
    <property type="entry name" value="SMP_C2CD2L"/>
</dbReference>
<feature type="transmembrane region" description="Helical" evidence="2">
    <location>
        <begin position="228"/>
        <end position="251"/>
    </location>
</feature>
<dbReference type="Pfam" id="PF18696">
    <property type="entry name" value="SMP_C2CD2L"/>
    <property type="match status" value="1"/>
</dbReference>
<dbReference type="GeneID" id="112849455"/>
<keyword evidence="2" id="KW-0812">Transmembrane</keyword>
<dbReference type="KEGG" id="pcoo:112849455"/>
<dbReference type="Pfam" id="PF00168">
    <property type="entry name" value="C2"/>
    <property type="match status" value="1"/>
</dbReference>
<evidence type="ECO:0000313" key="4">
    <source>
        <dbReference type="Proteomes" id="UP000515131"/>
    </source>
</evidence>
<dbReference type="PANTHER" id="PTHR21119">
    <property type="entry name" value="C2 DOMAIN-CONTAINING PROTEIN"/>
    <property type="match status" value="1"/>
</dbReference>
<dbReference type="CTD" id="25966"/>
<dbReference type="Gene3D" id="2.60.40.150">
    <property type="entry name" value="C2 domain"/>
    <property type="match status" value="1"/>
</dbReference>
<feature type="region of interest" description="Disordered" evidence="1">
    <location>
        <begin position="152"/>
        <end position="183"/>
    </location>
</feature>
<sequence>MRTLIPDHILHGIIKQVVCEKLSKQQRLKASQFPKTRERPVNISGSRPVAEDTREQEFAFVFSPSASSRSGVSRLACVPEGCASPYGAAGNQESAFGLQGLARSGRFLSAESCSLVAVPRAPGSKIEDRVRVSKAAGVTPAAWKVGLDRTGRQSRKGLWGPQVASPCPGGSSPSQLSDKDGVPETELARRPRALHPGRGAALGSWGQARRVCAITMSRLGWWLGEVQWLLLVSLFVVALGTVGLYLAQWALARARPRPPRRAAEPGEGRRPESDALLAWILTLNSWRNQWQAAWVTALNDEAERKGGPLLLSFEEDPLWQPLGLEVHRVSSVARSAQEKCLRATKEPRSTRSQGARCWTFSCNPWRPPGAKLIALADVLLISKCPTAMSYAESRTQRALPQGCGEESSHLPVRLHGDGYEMIGWLVFFRQERAAEMKAVSETLKDILKHLVGSASPSVVLRTKPVDVREVQNLQHTAPSPQESCPPKPPRAHELKLSVNNIRASLLHDPGASGYVNPQCVVRLNDPVQKFSALAKNATDLTWEEEFTFELNAKSKELYLEISEEEQSSGALSAVTTIPLDLFKKQPAGPQSFTLTSGPSFGSSVLGSVTAEFSYVEPGEAKSWQTAPPAPAAKVEKDRMVMPCGTVVTTVTAVKTKPRVDTGRASPLSSESPLKTPVKVKVVEKDISVQAVSCHGAPVSKTFSSSDTDRAGPDSAAVHMHLTWESQQAPLVPSGQTPAALVYVTATEASAGSLTSCRQVEAHQVEGFGTLFSGAHGTSSPFTPFLMQERGILRKGAKLFFRRRHQQKDPGMSQSHNDLVFLQQPEGARRKGATLTRILNKKLLSRHRSKSAMNGAPADPAAGGLPHQDAGRRVPP</sequence>
<dbReference type="InterPro" id="IPR000008">
    <property type="entry name" value="C2_dom"/>
</dbReference>
<dbReference type="AlphaFoldDB" id="A0A6P6GZK8"/>
<dbReference type="PROSITE" id="PS50004">
    <property type="entry name" value="C2"/>
    <property type="match status" value="1"/>
</dbReference>